<dbReference type="Gene3D" id="1.20.140.70">
    <property type="entry name" value="Oligopeptidase f, N-terminal domain"/>
    <property type="match status" value="1"/>
</dbReference>
<dbReference type="STRING" id="645991.Sgly_1965"/>
<dbReference type="InterPro" id="IPR042088">
    <property type="entry name" value="OligoPept_F_C"/>
</dbReference>
<dbReference type="PANTHER" id="PTHR11804">
    <property type="entry name" value="PROTEASE M3 THIMET OLIGOPEPTIDASE-RELATED"/>
    <property type="match status" value="1"/>
</dbReference>
<comment type="similarity">
    <text evidence="6">Belongs to the peptidase M3B family.</text>
</comment>
<dbReference type="AlphaFoldDB" id="F0T0X2"/>
<evidence type="ECO:0000256" key="6">
    <source>
        <dbReference type="RuleBase" id="RU368091"/>
    </source>
</evidence>
<dbReference type="NCBIfam" id="TIGR00181">
    <property type="entry name" value="pepF"/>
    <property type="match status" value="1"/>
</dbReference>
<evidence type="ECO:0000259" key="8">
    <source>
        <dbReference type="Pfam" id="PF08439"/>
    </source>
</evidence>
<keyword evidence="1 6" id="KW-0645">Protease</keyword>
<evidence type="ECO:0000259" key="7">
    <source>
        <dbReference type="Pfam" id="PF01432"/>
    </source>
</evidence>
<evidence type="ECO:0000256" key="5">
    <source>
        <dbReference type="ARBA" id="ARBA00023049"/>
    </source>
</evidence>
<dbReference type="OrthoDB" id="9766487at2"/>
<dbReference type="KEGG" id="sgy:Sgly_1965"/>
<dbReference type="Gene3D" id="1.10.287.830">
    <property type="entry name" value="putative peptidase helix hairpin domain like"/>
    <property type="match status" value="1"/>
</dbReference>
<organism evidence="9 10">
    <name type="scientific">Syntrophobotulus glycolicus (strain DSM 8271 / FlGlyR)</name>
    <dbReference type="NCBI Taxonomy" id="645991"/>
    <lineage>
        <taxon>Bacteria</taxon>
        <taxon>Bacillati</taxon>
        <taxon>Bacillota</taxon>
        <taxon>Clostridia</taxon>
        <taxon>Eubacteriales</taxon>
        <taxon>Desulfitobacteriaceae</taxon>
        <taxon>Syntrophobotulus</taxon>
    </lineage>
</organism>
<dbReference type="Gene3D" id="1.10.1370.20">
    <property type="entry name" value="Oligoendopeptidase f, C-terminal domain"/>
    <property type="match status" value="1"/>
</dbReference>
<evidence type="ECO:0000256" key="3">
    <source>
        <dbReference type="ARBA" id="ARBA00022801"/>
    </source>
</evidence>
<dbReference type="EC" id="3.4.24.-" evidence="6"/>
<keyword evidence="5 6" id="KW-0482">Metalloprotease</keyword>
<dbReference type="Pfam" id="PF08439">
    <property type="entry name" value="Peptidase_M3_N"/>
    <property type="match status" value="1"/>
</dbReference>
<dbReference type="PANTHER" id="PTHR11804:SF84">
    <property type="entry name" value="SACCHAROLYSIN"/>
    <property type="match status" value="1"/>
</dbReference>
<protein>
    <recommendedName>
        <fullName evidence="6">Oligopeptidase F</fullName>
        <ecNumber evidence="6">3.4.24.-</ecNumber>
    </recommendedName>
</protein>
<dbReference type="InterPro" id="IPR001567">
    <property type="entry name" value="Pept_M3A_M3B_dom"/>
</dbReference>
<comment type="function">
    <text evidence="6">Has oligopeptidase activity and degrades a variety of small bioactive peptides.</text>
</comment>
<keyword evidence="2 6" id="KW-0479">Metal-binding</keyword>
<dbReference type="GO" id="GO:0006518">
    <property type="term" value="P:peptide metabolic process"/>
    <property type="evidence" value="ECO:0007669"/>
    <property type="project" value="TreeGrafter"/>
</dbReference>
<dbReference type="InterPro" id="IPR004438">
    <property type="entry name" value="Peptidase_M3B"/>
</dbReference>
<evidence type="ECO:0000256" key="4">
    <source>
        <dbReference type="ARBA" id="ARBA00022833"/>
    </source>
</evidence>
<feature type="domain" description="Peptidase M3A/M3B catalytic" evidence="7">
    <location>
        <begin position="204"/>
        <end position="583"/>
    </location>
</feature>
<dbReference type="Proteomes" id="UP000007488">
    <property type="component" value="Chromosome"/>
</dbReference>
<dbReference type="EMBL" id="CP002547">
    <property type="protein sequence ID" value="ADY56261.1"/>
    <property type="molecule type" value="Genomic_DNA"/>
</dbReference>
<sequence length="600" mass="68995">MTEVLKTRDEIAQGDKWKLEDIFPSDDDWETTYKETEKKIAQAEKYAGKIAESADLLVECLQWTDELSLGVENIYTYAKMRRDEDNRVSIYQAMTDRAATLSVQAGSALSFFIPELMSIPDDRFAELRQDSRLELYDHYFDHILRRKEHVLSLAEEKLLAEASEMADAPSTIFSMANDADLKLGRIKDEEGREQELTKGNFVKYMESKDRAVRQDAFNTLYSAYGRQINSWAAMLNASVKADCFFARIRHYDSARQAALDDDKVPLSVYDSLISSVHDFLPEMYRYTKLRKKVLQLSELHMYDIYVPMVAEIETKIDFAEARDMVNKSLQPLGEGYLKVLDSAYSSGWIDTYENLGKTSGAYSWGTYSSHPYVLLNYQETLDSVFTLTHEMGHALHSYFSNQKQSHLYAGYKIFVAEVASTLNESLLIKYLIEHTNDNKMKAYLINHYLEQFRGTVFRQTMFAEFERDIHAAVEKNEALTAEYLSGMYFELNKKYYGPDVVSDEQIAMEWSRIPHFYNAFYVYKYATGFSAATALAQQILNEGEPAVRRYLDFLGSGGSDYPIELLRKAGVDMEKPEPVKQGLQVFASMVNELESLLENH</sequence>
<dbReference type="GO" id="GO:0004222">
    <property type="term" value="F:metalloendopeptidase activity"/>
    <property type="evidence" value="ECO:0007669"/>
    <property type="project" value="UniProtKB-UniRule"/>
</dbReference>
<keyword evidence="4 6" id="KW-0862">Zinc</keyword>
<reference evidence="9 10" key="1">
    <citation type="journal article" date="2011" name="Stand. Genomic Sci.">
        <title>Complete genome sequence of Syntrophobotulus glycolicus type strain (FlGlyR).</title>
        <authorList>
            <person name="Han C."/>
            <person name="Mwirichia R."/>
            <person name="Chertkov O."/>
            <person name="Held B."/>
            <person name="Lapidus A."/>
            <person name="Nolan M."/>
            <person name="Lucas S."/>
            <person name="Hammon N."/>
            <person name="Deshpande S."/>
            <person name="Cheng J.F."/>
            <person name="Tapia R."/>
            <person name="Goodwin L."/>
            <person name="Pitluck S."/>
            <person name="Huntemann M."/>
            <person name="Liolios K."/>
            <person name="Ivanova N."/>
            <person name="Pagani I."/>
            <person name="Mavromatis K."/>
            <person name="Ovchinikova G."/>
            <person name="Pati A."/>
            <person name="Chen A."/>
            <person name="Palaniappan K."/>
            <person name="Land M."/>
            <person name="Hauser L."/>
            <person name="Brambilla E.M."/>
            <person name="Rohde M."/>
            <person name="Spring S."/>
            <person name="Sikorski J."/>
            <person name="Goker M."/>
            <person name="Woyke T."/>
            <person name="Bristow J."/>
            <person name="Eisen J.A."/>
            <person name="Markowitz V."/>
            <person name="Hugenholtz P."/>
            <person name="Kyrpides N.C."/>
            <person name="Klenk H.P."/>
            <person name="Detter J.C."/>
        </authorList>
    </citation>
    <scope>NUCLEOTIDE SEQUENCE [LARGE SCALE GENOMIC DNA]</scope>
    <source>
        <strain evidence="10">DSM 8271 / FlGlyR</strain>
    </source>
</reference>
<dbReference type="GO" id="GO:0006508">
    <property type="term" value="P:proteolysis"/>
    <property type="evidence" value="ECO:0007669"/>
    <property type="project" value="UniProtKB-KW"/>
</dbReference>
<keyword evidence="10" id="KW-1185">Reference proteome</keyword>
<dbReference type="SUPFAM" id="SSF55486">
    <property type="entry name" value="Metalloproteases ('zincins'), catalytic domain"/>
    <property type="match status" value="1"/>
</dbReference>
<dbReference type="RefSeq" id="WP_013625129.1">
    <property type="nucleotide sequence ID" value="NC_015172.1"/>
</dbReference>
<evidence type="ECO:0000313" key="9">
    <source>
        <dbReference type="EMBL" id="ADY56261.1"/>
    </source>
</evidence>
<reference evidence="10" key="2">
    <citation type="submission" date="2011-02" db="EMBL/GenBank/DDBJ databases">
        <title>The complete genome of Syntrophobotulus glycolicus DSM 8271.</title>
        <authorList>
            <person name="Lucas S."/>
            <person name="Copeland A."/>
            <person name="Lapidus A."/>
            <person name="Bruce D."/>
            <person name="Goodwin L."/>
            <person name="Pitluck S."/>
            <person name="Kyrpides N."/>
            <person name="Mavromatis K."/>
            <person name="Pagani I."/>
            <person name="Ivanova N."/>
            <person name="Mikhailova N."/>
            <person name="Chertkov O."/>
            <person name="Held B."/>
            <person name="Detter J.C."/>
            <person name="Tapia R."/>
            <person name="Han C."/>
            <person name="Land M."/>
            <person name="Hauser L."/>
            <person name="Markowitz V."/>
            <person name="Cheng J.-F."/>
            <person name="Hugenholtz P."/>
            <person name="Woyke T."/>
            <person name="Wu D."/>
            <person name="Spring S."/>
            <person name="Schroeder M."/>
            <person name="Brambilla E."/>
            <person name="Klenk H.-P."/>
            <person name="Eisen J.A."/>
        </authorList>
    </citation>
    <scope>NUCLEOTIDE SEQUENCE [LARGE SCALE GENOMIC DNA]</scope>
    <source>
        <strain evidence="10">DSM 8271 / FlGlyR</strain>
    </source>
</reference>
<proteinExistence type="inferred from homology"/>
<evidence type="ECO:0000256" key="2">
    <source>
        <dbReference type="ARBA" id="ARBA00022723"/>
    </source>
</evidence>
<dbReference type="GO" id="GO:0046872">
    <property type="term" value="F:metal ion binding"/>
    <property type="evidence" value="ECO:0007669"/>
    <property type="project" value="UniProtKB-UniRule"/>
</dbReference>
<accession>F0T0X2</accession>
<dbReference type="Pfam" id="PF01432">
    <property type="entry name" value="Peptidase_M3"/>
    <property type="match status" value="1"/>
</dbReference>
<dbReference type="HOGENOM" id="CLU_021290_2_0_9"/>
<keyword evidence="3 6" id="KW-0378">Hydrolase</keyword>
<gene>
    <name evidence="9" type="ordered locus">Sgly_1965</name>
</gene>
<dbReference type="InterPro" id="IPR013647">
    <property type="entry name" value="OligopepF_N_dom"/>
</dbReference>
<evidence type="ECO:0000256" key="1">
    <source>
        <dbReference type="ARBA" id="ARBA00022670"/>
    </source>
</evidence>
<evidence type="ECO:0000313" key="10">
    <source>
        <dbReference type="Proteomes" id="UP000007488"/>
    </source>
</evidence>
<name>F0T0X2_SYNGF</name>
<dbReference type="InterPro" id="IPR045090">
    <property type="entry name" value="Pept_M3A_M3B"/>
</dbReference>
<comment type="cofactor">
    <cofactor evidence="6">
        <name>Zn(2+)</name>
        <dbReference type="ChEBI" id="CHEBI:29105"/>
    </cofactor>
    <text evidence="6">Binds 1 zinc ion.</text>
</comment>
<feature type="domain" description="Oligopeptidase F N-terminal" evidence="8">
    <location>
        <begin position="115"/>
        <end position="182"/>
    </location>
</feature>
<dbReference type="eggNOG" id="COG1164">
    <property type="taxonomic scope" value="Bacteria"/>
</dbReference>
<dbReference type="CDD" id="cd09608">
    <property type="entry name" value="M3B_PepF"/>
    <property type="match status" value="1"/>
</dbReference>